<protein>
    <recommendedName>
        <fullName evidence="4">Only prolin and serin are matching in the corresponding protein</fullName>
    </recommendedName>
</protein>
<sequence>MRELRPLNLPKMALDRSAGASLSCEDVTATKSSVCGHASAGSISSASDLSGPTTPTFSVRGHSRFPSSGSSMTSNSTSPVYEHIDNLGSTCKLPMPQLPEEPAENEEDVCPRDDHPVDSFDSYRFDDVDRSTILLRESHGFDAHALDDYSGRPAPCREVKHQRSMDTFNTLSLRLNSFTKKFTSRKNAALPAGLGIQTSNFSGPASSRSSSLTSAHFPGFDQNDVLPPTPAMSVSCISTPASPVDEVNRLSVEEPFDRRALSSTPLLPPMMTSSAEAIVEPVYSPLQSPTIADPNKTFSMVSSTTYEAPRVSALPSPPLSSKPSISSFQRGRTSTFASVPDVPPMYREDAVDEWSVKLGHANFTIDPAPYRPSVCDAETCQVLVMDWETARQQYFKYRARVVEHYGAGSKTFKLTEEKWRSIDAQWRENVAFASAQASLLRGDAMPVTPVEPAPLTNMPTICDPRYDGKFPTLGDQDIVGPMEVAPPLPQTMPSSPSGKLHNFFRSMFGRSRSATR</sequence>
<dbReference type="RefSeq" id="XP_016215078.1">
    <property type="nucleotide sequence ID" value="XM_016356989.1"/>
</dbReference>
<organism evidence="2 3">
    <name type="scientific">Verruconis gallopava</name>
    <dbReference type="NCBI Taxonomy" id="253628"/>
    <lineage>
        <taxon>Eukaryota</taxon>
        <taxon>Fungi</taxon>
        <taxon>Dikarya</taxon>
        <taxon>Ascomycota</taxon>
        <taxon>Pezizomycotina</taxon>
        <taxon>Dothideomycetes</taxon>
        <taxon>Pleosporomycetidae</taxon>
        <taxon>Venturiales</taxon>
        <taxon>Sympoventuriaceae</taxon>
        <taxon>Verruconis</taxon>
    </lineage>
</organism>
<keyword evidence="3" id="KW-1185">Reference proteome</keyword>
<dbReference type="STRING" id="253628.A0A0D2B1J5"/>
<proteinExistence type="predicted"/>
<feature type="region of interest" description="Disordered" evidence="1">
    <location>
        <begin position="1"/>
        <end position="23"/>
    </location>
</feature>
<evidence type="ECO:0000313" key="2">
    <source>
        <dbReference type="EMBL" id="KIW05209.1"/>
    </source>
</evidence>
<accession>A0A0D2B1J5</accession>
<feature type="region of interest" description="Disordered" evidence="1">
    <location>
        <begin position="37"/>
        <end position="77"/>
    </location>
</feature>
<dbReference type="InParanoid" id="A0A0D2B1J5"/>
<dbReference type="AlphaFoldDB" id="A0A0D2B1J5"/>
<dbReference type="GeneID" id="27311725"/>
<evidence type="ECO:0000256" key="1">
    <source>
        <dbReference type="SAM" id="MobiDB-lite"/>
    </source>
</evidence>
<dbReference type="Proteomes" id="UP000053259">
    <property type="component" value="Unassembled WGS sequence"/>
</dbReference>
<name>A0A0D2B1J5_9PEZI</name>
<evidence type="ECO:0008006" key="4">
    <source>
        <dbReference type="Google" id="ProtNLM"/>
    </source>
</evidence>
<gene>
    <name evidence="2" type="ORF">PV09_03752</name>
</gene>
<dbReference type="EMBL" id="KN847538">
    <property type="protein sequence ID" value="KIW05209.1"/>
    <property type="molecule type" value="Genomic_DNA"/>
</dbReference>
<feature type="compositionally biased region" description="Low complexity" evidence="1">
    <location>
        <begin position="37"/>
        <end position="51"/>
    </location>
</feature>
<reference evidence="2 3" key="1">
    <citation type="submission" date="2015-01" db="EMBL/GenBank/DDBJ databases">
        <title>The Genome Sequence of Ochroconis gallopava CBS43764.</title>
        <authorList>
            <consortium name="The Broad Institute Genomics Platform"/>
            <person name="Cuomo C."/>
            <person name="de Hoog S."/>
            <person name="Gorbushina A."/>
            <person name="Stielow B."/>
            <person name="Teixiera M."/>
            <person name="Abouelleil A."/>
            <person name="Chapman S.B."/>
            <person name="Priest M."/>
            <person name="Young S.K."/>
            <person name="Wortman J."/>
            <person name="Nusbaum C."/>
            <person name="Birren B."/>
        </authorList>
    </citation>
    <scope>NUCLEOTIDE SEQUENCE [LARGE SCALE GENOMIC DNA]</scope>
    <source>
        <strain evidence="2 3">CBS 43764</strain>
    </source>
</reference>
<feature type="compositionally biased region" description="Low complexity" evidence="1">
    <location>
        <begin position="67"/>
        <end position="77"/>
    </location>
</feature>
<dbReference type="OrthoDB" id="3882058at2759"/>
<dbReference type="VEuPathDB" id="FungiDB:PV09_03752"/>
<dbReference type="HOGENOM" id="CLU_020684_0_0_1"/>
<evidence type="ECO:0000313" key="3">
    <source>
        <dbReference type="Proteomes" id="UP000053259"/>
    </source>
</evidence>